<evidence type="ECO:0000256" key="2">
    <source>
        <dbReference type="SAM" id="Phobius"/>
    </source>
</evidence>
<organism evidence="3 4">
    <name type="scientific">Fodinicola feengrottensis</name>
    <dbReference type="NCBI Taxonomy" id="435914"/>
    <lineage>
        <taxon>Bacteria</taxon>
        <taxon>Bacillati</taxon>
        <taxon>Actinomycetota</taxon>
        <taxon>Actinomycetes</taxon>
        <taxon>Mycobacteriales</taxon>
        <taxon>Fodinicola</taxon>
    </lineage>
</organism>
<keyword evidence="4" id="KW-1185">Reference proteome</keyword>
<proteinExistence type="predicted"/>
<gene>
    <name evidence="3" type="ORF">GCM10009765_54650</name>
</gene>
<evidence type="ECO:0000256" key="1">
    <source>
        <dbReference type="SAM" id="MobiDB-lite"/>
    </source>
</evidence>
<keyword evidence="2" id="KW-1133">Transmembrane helix</keyword>
<keyword evidence="2" id="KW-0472">Membrane</keyword>
<keyword evidence="2" id="KW-0812">Transmembrane</keyword>
<reference evidence="4" key="1">
    <citation type="journal article" date="2019" name="Int. J. Syst. Evol. Microbiol.">
        <title>The Global Catalogue of Microorganisms (GCM) 10K type strain sequencing project: providing services to taxonomists for standard genome sequencing and annotation.</title>
        <authorList>
            <consortium name="The Broad Institute Genomics Platform"/>
            <consortium name="The Broad Institute Genome Sequencing Center for Infectious Disease"/>
            <person name="Wu L."/>
            <person name="Ma J."/>
        </authorList>
    </citation>
    <scope>NUCLEOTIDE SEQUENCE [LARGE SCALE GENOMIC DNA]</scope>
    <source>
        <strain evidence="4">JCM 14718</strain>
    </source>
</reference>
<sequence length="88" mass="9008">MTATFIAIGLVVLAAIGALVIWRRAVTRRAAARDAIRAEQRTTTYDGRYGDAAPAGQSPTAEGGVTEAAQAAEIARSQASATIGGMSM</sequence>
<dbReference type="RefSeq" id="WP_344313271.1">
    <property type="nucleotide sequence ID" value="NZ_BAAANY010000021.1"/>
</dbReference>
<dbReference type="Proteomes" id="UP001500618">
    <property type="component" value="Unassembled WGS sequence"/>
</dbReference>
<feature type="transmembrane region" description="Helical" evidence="2">
    <location>
        <begin position="6"/>
        <end position="23"/>
    </location>
</feature>
<feature type="region of interest" description="Disordered" evidence="1">
    <location>
        <begin position="46"/>
        <end position="69"/>
    </location>
</feature>
<protein>
    <submittedName>
        <fullName evidence="3">Uncharacterized protein</fullName>
    </submittedName>
</protein>
<dbReference type="EMBL" id="BAAANY010000021">
    <property type="protein sequence ID" value="GAA1698301.1"/>
    <property type="molecule type" value="Genomic_DNA"/>
</dbReference>
<evidence type="ECO:0000313" key="4">
    <source>
        <dbReference type="Proteomes" id="UP001500618"/>
    </source>
</evidence>
<comment type="caution">
    <text evidence="3">The sequence shown here is derived from an EMBL/GenBank/DDBJ whole genome shotgun (WGS) entry which is preliminary data.</text>
</comment>
<name>A0ABP4U6T4_9ACTN</name>
<accession>A0ABP4U6T4</accession>
<evidence type="ECO:0000313" key="3">
    <source>
        <dbReference type="EMBL" id="GAA1698301.1"/>
    </source>
</evidence>